<name>A0AAN6UN02_9PEZI</name>
<evidence type="ECO:0000256" key="2">
    <source>
        <dbReference type="ARBA" id="ARBA00022475"/>
    </source>
</evidence>
<keyword evidence="5" id="KW-0472">Membrane</keyword>
<organism evidence="10 11">
    <name type="scientific">Trichocladium antarcticum</name>
    <dbReference type="NCBI Taxonomy" id="1450529"/>
    <lineage>
        <taxon>Eukaryota</taxon>
        <taxon>Fungi</taxon>
        <taxon>Dikarya</taxon>
        <taxon>Ascomycota</taxon>
        <taxon>Pezizomycotina</taxon>
        <taxon>Sordariomycetes</taxon>
        <taxon>Sordariomycetidae</taxon>
        <taxon>Sordariales</taxon>
        <taxon>Chaetomiaceae</taxon>
        <taxon>Trichocladium</taxon>
    </lineage>
</organism>
<keyword evidence="11" id="KW-1185">Reference proteome</keyword>
<feature type="chain" id="PRO_5042952710" description="Copper acquisition factor BIM1-like domain-containing protein" evidence="8">
    <location>
        <begin position="18"/>
        <end position="211"/>
    </location>
</feature>
<protein>
    <recommendedName>
        <fullName evidence="9">Copper acquisition factor BIM1-like domain-containing protein</fullName>
    </recommendedName>
</protein>
<dbReference type="InterPro" id="IPR046530">
    <property type="entry name" value="BIM1-like_dom"/>
</dbReference>
<keyword evidence="7" id="KW-0449">Lipoprotein</keyword>
<feature type="domain" description="Copper acquisition factor BIM1-like" evidence="9">
    <location>
        <begin position="16"/>
        <end position="165"/>
    </location>
</feature>
<evidence type="ECO:0000256" key="1">
    <source>
        <dbReference type="ARBA" id="ARBA00004609"/>
    </source>
</evidence>
<keyword evidence="3" id="KW-0336">GPI-anchor</keyword>
<reference evidence="10" key="2">
    <citation type="submission" date="2023-05" db="EMBL/GenBank/DDBJ databases">
        <authorList>
            <consortium name="Lawrence Berkeley National Laboratory"/>
            <person name="Steindorff A."/>
            <person name="Hensen N."/>
            <person name="Bonometti L."/>
            <person name="Westerberg I."/>
            <person name="Brannstrom I.O."/>
            <person name="Guillou S."/>
            <person name="Cros-Aarteil S."/>
            <person name="Calhoun S."/>
            <person name="Haridas S."/>
            <person name="Kuo A."/>
            <person name="Mondo S."/>
            <person name="Pangilinan J."/>
            <person name="Riley R."/>
            <person name="Labutti K."/>
            <person name="Andreopoulos B."/>
            <person name="Lipzen A."/>
            <person name="Chen C."/>
            <person name="Yanf M."/>
            <person name="Daum C."/>
            <person name="Ng V."/>
            <person name="Clum A."/>
            <person name="Ohm R."/>
            <person name="Martin F."/>
            <person name="Silar P."/>
            <person name="Natvig D."/>
            <person name="Lalanne C."/>
            <person name="Gautier V."/>
            <person name="Ament-Velasquez S.L."/>
            <person name="Kruys A."/>
            <person name="Hutchinson M.I."/>
            <person name="Powell A.J."/>
            <person name="Barry K."/>
            <person name="Miller A.N."/>
            <person name="Grigoriev I.V."/>
            <person name="Debuchy R."/>
            <person name="Gladieux P."/>
            <person name="Thoren M.H."/>
            <person name="Johannesson H."/>
        </authorList>
    </citation>
    <scope>NUCLEOTIDE SEQUENCE</scope>
    <source>
        <strain evidence="10">CBS 123565</strain>
    </source>
</reference>
<dbReference type="InterPro" id="IPR046936">
    <property type="entry name" value="BIM1-like"/>
</dbReference>
<dbReference type="EMBL" id="MU853405">
    <property type="protein sequence ID" value="KAK4135883.1"/>
    <property type="molecule type" value="Genomic_DNA"/>
</dbReference>
<dbReference type="PANTHER" id="PTHR34992">
    <property type="entry name" value="HYPHAL ANASTAMOSIS-7 PROTEIN"/>
    <property type="match status" value="1"/>
</dbReference>
<comment type="subcellular location">
    <subcellularLocation>
        <location evidence="1">Cell membrane</location>
        <topology evidence="1">Lipid-anchor</topology>
        <topology evidence="1">GPI-anchor</topology>
    </subcellularLocation>
</comment>
<keyword evidence="6" id="KW-0325">Glycoprotein</keyword>
<keyword evidence="4 8" id="KW-0732">Signal</keyword>
<dbReference type="GO" id="GO:0005886">
    <property type="term" value="C:plasma membrane"/>
    <property type="evidence" value="ECO:0007669"/>
    <property type="project" value="UniProtKB-SubCell"/>
</dbReference>
<evidence type="ECO:0000313" key="11">
    <source>
        <dbReference type="Proteomes" id="UP001304895"/>
    </source>
</evidence>
<dbReference type="CDD" id="cd21176">
    <property type="entry name" value="LPMO_auxiliary-like"/>
    <property type="match status" value="1"/>
</dbReference>
<evidence type="ECO:0000256" key="5">
    <source>
        <dbReference type="ARBA" id="ARBA00023136"/>
    </source>
</evidence>
<feature type="signal peptide" evidence="8">
    <location>
        <begin position="1"/>
        <end position="17"/>
    </location>
</feature>
<reference evidence="10" key="1">
    <citation type="journal article" date="2023" name="Mol. Phylogenet. Evol.">
        <title>Genome-scale phylogeny and comparative genomics of the fungal order Sordariales.</title>
        <authorList>
            <person name="Hensen N."/>
            <person name="Bonometti L."/>
            <person name="Westerberg I."/>
            <person name="Brannstrom I.O."/>
            <person name="Guillou S."/>
            <person name="Cros-Aarteil S."/>
            <person name="Calhoun S."/>
            <person name="Haridas S."/>
            <person name="Kuo A."/>
            <person name="Mondo S."/>
            <person name="Pangilinan J."/>
            <person name="Riley R."/>
            <person name="LaButti K."/>
            <person name="Andreopoulos B."/>
            <person name="Lipzen A."/>
            <person name="Chen C."/>
            <person name="Yan M."/>
            <person name="Daum C."/>
            <person name="Ng V."/>
            <person name="Clum A."/>
            <person name="Steindorff A."/>
            <person name="Ohm R.A."/>
            <person name="Martin F."/>
            <person name="Silar P."/>
            <person name="Natvig D.O."/>
            <person name="Lalanne C."/>
            <person name="Gautier V."/>
            <person name="Ament-Velasquez S.L."/>
            <person name="Kruys A."/>
            <person name="Hutchinson M.I."/>
            <person name="Powell A.J."/>
            <person name="Barry K."/>
            <person name="Miller A.N."/>
            <person name="Grigoriev I.V."/>
            <person name="Debuchy R."/>
            <person name="Gladieux P."/>
            <person name="Hiltunen Thoren M."/>
            <person name="Johannesson H."/>
        </authorList>
    </citation>
    <scope>NUCLEOTIDE SEQUENCE</scope>
    <source>
        <strain evidence="10">CBS 123565</strain>
    </source>
</reference>
<dbReference type="Pfam" id="PF20238">
    <property type="entry name" value="BIM1-like_dom"/>
    <property type="match status" value="1"/>
</dbReference>
<evidence type="ECO:0000259" key="9">
    <source>
        <dbReference type="Pfam" id="PF20238"/>
    </source>
</evidence>
<gene>
    <name evidence="10" type="ORF">BT67DRAFT_433275</name>
</gene>
<evidence type="ECO:0000256" key="3">
    <source>
        <dbReference type="ARBA" id="ARBA00022622"/>
    </source>
</evidence>
<proteinExistence type="predicted"/>
<dbReference type="PANTHER" id="PTHR34992:SF2">
    <property type="entry name" value="COPPER ACQUISITION FACTOR BIM1-LIKE DOMAIN-CONTAINING PROTEIN"/>
    <property type="match status" value="1"/>
</dbReference>
<comment type="caution">
    <text evidence="10">The sequence shown here is derived from an EMBL/GenBank/DDBJ whole genome shotgun (WGS) entry which is preliminary data.</text>
</comment>
<evidence type="ECO:0000256" key="6">
    <source>
        <dbReference type="ARBA" id="ARBA00023180"/>
    </source>
</evidence>
<evidence type="ECO:0000313" key="10">
    <source>
        <dbReference type="EMBL" id="KAK4135883.1"/>
    </source>
</evidence>
<keyword evidence="2" id="KW-1003">Cell membrane</keyword>
<evidence type="ECO:0000256" key="4">
    <source>
        <dbReference type="ARBA" id="ARBA00022729"/>
    </source>
</evidence>
<dbReference type="AlphaFoldDB" id="A0AAN6UN02"/>
<dbReference type="GO" id="GO:0098552">
    <property type="term" value="C:side of membrane"/>
    <property type="evidence" value="ECO:0007669"/>
    <property type="project" value="UniProtKB-KW"/>
</dbReference>
<sequence>MIIPAFLLLGVAQLAQAHFGVDYPPMRYNTLGSSKNTTYSQYTNPCAGVPGNLSTAPRTDWPLTGGSLQLDLHHHWTYLFINLGLGPDVSNFNYTLTAPFWNVTGNGTLCVPKLALPADLPVRDGSRGSIQVVTVGDDGSALYNCADVTFRAGAKELDAGKCETSAGVSYAPVVAPVVEGPKSGAEARGVGVGVLAGVMGVTVAMVFGMGV</sequence>
<evidence type="ECO:0000256" key="8">
    <source>
        <dbReference type="SAM" id="SignalP"/>
    </source>
</evidence>
<evidence type="ECO:0000256" key="7">
    <source>
        <dbReference type="ARBA" id="ARBA00023288"/>
    </source>
</evidence>
<dbReference type="Proteomes" id="UP001304895">
    <property type="component" value="Unassembled WGS sequence"/>
</dbReference>
<accession>A0AAN6UN02</accession>